<accession>A0ABW0IXK1</accession>
<dbReference type="SMART" id="SM00470">
    <property type="entry name" value="ParB"/>
    <property type="match status" value="1"/>
</dbReference>
<sequence>MDALREISIDGFAGVLFLTELGTAPQLQWVAVADLRIDERYQRQIGSRGRMQIRRIAERFRWSRFAPIIVAPIEGGLFAVIDGQHRSHAAKLRGVKQVPCMVVPVDTAEQAEAFVEINTRQLNVKPAAIHRSKVLSGDAEAVAVQKVCDQAGVRMVDNLTMKTMKRGDTLSVAAVYKARELYGDEVLTSALESIVKAGEGNIGLLRANVITAYCSVFHNDPGWREDDRLLDVLDEFDLQSAFQRMQVSTVHTGAARWRELADELTFYLRRRLPKVAA</sequence>
<dbReference type="Pfam" id="PF20188">
    <property type="entry name" value="DUF6551"/>
    <property type="match status" value="1"/>
</dbReference>
<dbReference type="Proteomes" id="UP001596053">
    <property type="component" value="Unassembled WGS sequence"/>
</dbReference>
<name>A0ABW0IXK1_9HYPH</name>
<dbReference type="RefSeq" id="WP_377800288.1">
    <property type="nucleotide sequence ID" value="NZ_JBHSLW010000034.1"/>
</dbReference>
<dbReference type="InterPro" id="IPR036086">
    <property type="entry name" value="ParB/Sulfiredoxin_sf"/>
</dbReference>
<dbReference type="SUPFAM" id="SSF110849">
    <property type="entry name" value="ParB/Sulfiredoxin"/>
    <property type="match status" value="1"/>
</dbReference>
<feature type="domain" description="ParB-like N-terminal" evidence="1">
    <location>
        <begin position="28"/>
        <end position="119"/>
    </location>
</feature>
<organism evidence="2 3">
    <name type="scientific">Bosea eneae</name>
    <dbReference type="NCBI Taxonomy" id="151454"/>
    <lineage>
        <taxon>Bacteria</taxon>
        <taxon>Pseudomonadati</taxon>
        <taxon>Pseudomonadota</taxon>
        <taxon>Alphaproteobacteria</taxon>
        <taxon>Hyphomicrobiales</taxon>
        <taxon>Boseaceae</taxon>
        <taxon>Bosea</taxon>
    </lineage>
</organism>
<dbReference type="EMBL" id="JBHSLW010000034">
    <property type="protein sequence ID" value="MFC5421985.1"/>
    <property type="molecule type" value="Genomic_DNA"/>
</dbReference>
<evidence type="ECO:0000313" key="2">
    <source>
        <dbReference type="EMBL" id="MFC5421985.1"/>
    </source>
</evidence>
<proteinExistence type="predicted"/>
<comment type="caution">
    <text evidence="2">The sequence shown here is derived from an EMBL/GenBank/DDBJ whole genome shotgun (WGS) entry which is preliminary data.</text>
</comment>
<keyword evidence="3" id="KW-1185">Reference proteome</keyword>
<gene>
    <name evidence="2" type="ORF">ACFPOB_20695</name>
</gene>
<evidence type="ECO:0000259" key="1">
    <source>
        <dbReference type="SMART" id="SM00470"/>
    </source>
</evidence>
<evidence type="ECO:0000313" key="3">
    <source>
        <dbReference type="Proteomes" id="UP001596053"/>
    </source>
</evidence>
<dbReference type="InterPro" id="IPR046681">
    <property type="entry name" value="DUF6551"/>
</dbReference>
<dbReference type="InterPro" id="IPR003115">
    <property type="entry name" value="ParB_N"/>
</dbReference>
<reference evidence="3" key="1">
    <citation type="journal article" date="2019" name="Int. J. Syst. Evol. Microbiol.">
        <title>The Global Catalogue of Microorganisms (GCM) 10K type strain sequencing project: providing services to taxonomists for standard genome sequencing and annotation.</title>
        <authorList>
            <consortium name="The Broad Institute Genomics Platform"/>
            <consortium name="The Broad Institute Genome Sequencing Center for Infectious Disease"/>
            <person name="Wu L."/>
            <person name="Ma J."/>
        </authorList>
    </citation>
    <scope>NUCLEOTIDE SEQUENCE [LARGE SCALE GENOMIC DNA]</scope>
    <source>
        <strain evidence="3">NCAIM B.01391</strain>
    </source>
</reference>
<protein>
    <submittedName>
        <fullName evidence="2">DUF6551 family protein</fullName>
    </submittedName>
</protein>
<dbReference type="Gene3D" id="3.90.1530.10">
    <property type="entry name" value="Conserved hypothetical protein from pyrococcus furiosus pfu- 392566-001, ParB domain"/>
    <property type="match status" value="1"/>
</dbReference>